<organism evidence="2 3">
    <name type="scientific">Cystoisospora suis</name>
    <dbReference type="NCBI Taxonomy" id="483139"/>
    <lineage>
        <taxon>Eukaryota</taxon>
        <taxon>Sar</taxon>
        <taxon>Alveolata</taxon>
        <taxon>Apicomplexa</taxon>
        <taxon>Conoidasida</taxon>
        <taxon>Coccidia</taxon>
        <taxon>Eucoccidiorida</taxon>
        <taxon>Eimeriorina</taxon>
        <taxon>Sarcocystidae</taxon>
        <taxon>Cystoisospora</taxon>
    </lineage>
</organism>
<feature type="compositionally biased region" description="Low complexity" evidence="1">
    <location>
        <begin position="472"/>
        <end position="484"/>
    </location>
</feature>
<feature type="compositionally biased region" description="Basic and acidic residues" evidence="1">
    <location>
        <begin position="415"/>
        <end position="440"/>
    </location>
</feature>
<accession>A0A2C6LGA6</accession>
<gene>
    <name evidence="2" type="ORF">CSUI_000426</name>
</gene>
<reference evidence="2 3" key="1">
    <citation type="journal article" date="2017" name="Int. J. Parasitol.">
        <title>The genome of the protozoan parasite Cystoisospora suis and a reverse vaccinology approach to identify vaccine candidates.</title>
        <authorList>
            <person name="Palmieri N."/>
            <person name="Shrestha A."/>
            <person name="Ruttkowski B."/>
            <person name="Beck T."/>
            <person name="Vogl C."/>
            <person name="Tomley F."/>
            <person name="Blake D.P."/>
            <person name="Joachim A."/>
        </authorList>
    </citation>
    <scope>NUCLEOTIDE SEQUENCE [LARGE SCALE GENOMIC DNA]</scope>
    <source>
        <strain evidence="2 3">Wien I</strain>
    </source>
</reference>
<dbReference type="RefSeq" id="XP_067927361.1">
    <property type="nucleotide sequence ID" value="XM_068060660.1"/>
</dbReference>
<feature type="compositionally biased region" description="Low complexity" evidence="1">
    <location>
        <begin position="25"/>
        <end position="86"/>
    </location>
</feature>
<evidence type="ECO:0000313" key="3">
    <source>
        <dbReference type="Proteomes" id="UP000221165"/>
    </source>
</evidence>
<dbReference type="AlphaFoldDB" id="A0A2C6LGA6"/>
<feature type="compositionally biased region" description="Basic and acidic residues" evidence="1">
    <location>
        <begin position="558"/>
        <end position="569"/>
    </location>
</feature>
<feature type="non-terminal residue" evidence="2">
    <location>
        <position position="589"/>
    </location>
</feature>
<feature type="region of interest" description="Disordered" evidence="1">
    <location>
        <begin position="176"/>
        <end position="317"/>
    </location>
</feature>
<feature type="compositionally biased region" description="Basic and acidic residues" evidence="1">
    <location>
        <begin position="485"/>
        <end position="499"/>
    </location>
</feature>
<dbReference type="Proteomes" id="UP000221165">
    <property type="component" value="Unassembled WGS sequence"/>
</dbReference>
<evidence type="ECO:0000313" key="2">
    <source>
        <dbReference type="EMBL" id="PHJ25715.1"/>
    </source>
</evidence>
<feature type="region of interest" description="Disordered" evidence="1">
    <location>
        <begin position="25"/>
        <end position="100"/>
    </location>
</feature>
<dbReference type="VEuPathDB" id="ToxoDB:CSUI_000426"/>
<dbReference type="GeneID" id="94423871"/>
<keyword evidence="3" id="KW-1185">Reference proteome</keyword>
<feature type="compositionally biased region" description="Low complexity" evidence="1">
    <location>
        <begin position="299"/>
        <end position="309"/>
    </location>
</feature>
<feature type="region of interest" description="Disordered" evidence="1">
    <location>
        <begin position="472"/>
        <end position="507"/>
    </location>
</feature>
<feature type="compositionally biased region" description="Gly residues" evidence="1">
    <location>
        <begin position="255"/>
        <end position="267"/>
    </location>
</feature>
<dbReference type="EMBL" id="MIGC01000177">
    <property type="protein sequence ID" value="PHJ25715.1"/>
    <property type="molecule type" value="Genomic_DNA"/>
</dbReference>
<feature type="compositionally biased region" description="Basic and acidic residues" evidence="1">
    <location>
        <begin position="136"/>
        <end position="145"/>
    </location>
</feature>
<proteinExistence type="predicted"/>
<comment type="caution">
    <text evidence="2">The sequence shown here is derived from an EMBL/GenBank/DDBJ whole genome shotgun (WGS) entry which is preliminary data.</text>
</comment>
<protein>
    <submittedName>
        <fullName evidence="2">Myosin</fullName>
    </submittedName>
</protein>
<feature type="region of interest" description="Disordered" evidence="1">
    <location>
        <begin position="382"/>
        <end position="458"/>
    </location>
</feature>
<feature type="compositionally biased region" description="Polar residues" evidence="1">
    <location>
        <begin position="388"/>
        <end position="400"/>
    </location>
</feature>
<sequence>MAETSFSRPSSSSHNSFAVSSAMSSSFSSSSFNSAKVTSYSSSSSSSVSSSRLSSRYSTSFSCSSSSSFSTSARPSPHSSSSFSSPHSRHLHHDPCSPLPPPISSSSSSVCPYRSLVGTAVWVAAQHISSFSSSSRHGDRGEESLLHSSAQSHNRLRLSPSSSSFLSHSSSSASHFRSPFHAPTHRKDGHSASSINRTSSPFLSSSSSSVLSRHSSTCSSSSPFSYHLPRPSFSVSERTEDTPGVSVSPWSVQTPGGGAAAGPGVQGRGPTETSHKFSSTSEGRWMSANKKIDKRQRGSSSPFHTSSSSGLHDDKEQRDMKTLRHLTPYNSKDFLTLENQQSHKPQEHHLRAFYPGVIVQPPSVLGCTDTSSGTTVTASTSLYREESQSFTEPPNSGTSSDLKHPRLLSSPKRFIKGERKESVHKERKEEEKGKNTKRSSELNGSHKNPERRPSPTASHDLVYVRVSLLHSPSSSYPFSTASSSCKEREEKKEEERKDGSEEESEETMVMAVRLSDLLLRDEILGNADDNTQLQHLNEANLLENLRCRYTQAFSSSFDHSRQEQEDNEGKTSPSSPNEEDLEHLQRRIY</sequence>
<evidence type="ECO:0000256" key="1">
    <source>
        <dbReference type="SAM" id="MobiDB-lite"/>
    </source>
</evidence>
<feature type="compositionally biased region" description="Low complexity" evidence="1">
    <location>
        <begin position="197"/>
        <end position="225"/>
    </location>
</feature>
<name>A0A2C6LGA6_9APIC</name>
<feature type="region of interest" description="Disordered" evidence="1">
    <location>
        <begin position="132"/>
        <end position="164"/>
    </location>
</feature>
<feature type="region of interest" description="Disordered" evidence="1">
    <location>
        <begin position="556"/>
        <end position="589"/>
    </location>
</feature>